<dbReference type="Proteomes" id="UP001362999">
    <property type="component" value="Unassembled WGS sequence"/>
</dbReference>
<evidence type="ECO:0000313" key="2">
    <source>
        <dbReference type="Proteomes" id="UP001362999"/>
    </source>
</evidence>
<reference evidence="1 2" key="1">
    <citation type="journal article" date="2024" name="J Genomics">
        <title>Draft genome sequencing and assembly of Favolaschia claudopus CIRM-BRFM 2984 isolated from oak limbs.</title>
        <authorList>
            <person name="Navarro D."/>
            <person name="Drula E."/>
            <person name="Chaduli D."/>
            <person name="Cazenave R."/>
            <person name="Ahrendt S."/>
            <person name="Wang J."/>
            <person name="Lipzen A."/>
            <person name="Daum C."/>
            <person name="Barry K."/>
            <person name="Grigoriev I.V."/>
            <person name="Favel A."/>
            <person name="Rosso M.N."/>
            <person name="Martin F."/>
        </authorList>
    </citation>
    <scope>NUCLEOTIDE SEQUENCE [LARGE SCALE GENOMIC DNA]</scope>
    <source>
        <strain evidence="1 2">CIRM-BRFM 2984</strain>
    </source>
</reference>
<keyword evidence="2" id="KW-1185">Reference proteome</keyword>
<gene>
    <name evidence="1" type="ORF">R3P38DRAFT_3227202</name>
</gene>
<proteinExistence type="predicted"/>
<accession>A0AAV9ZSM0</accession>
<organism evidence="1 2">
    <name type="scientific">Favolaschia claudopus</name>
    <dbReference type="NCBI Taxonomy" id="2862362"/>
    <lineage>
        <taxon>Eukaryota</taxon>
        <taxon>Fungi</taxon>
        <taxon>Dikarya</taxon>
        <taxon>Basidiomycota</taxon>
        <taxon>Agaricomycotina</taxon>
        <taxon>Agaricomycetes</taxon>
        <taxon>Agaricomycetidae</taxon>
        <taxon>Agaricales</taxon>
        <taxon>Marasmiineae</taxon>
        <taxon>Mycenaceae</taxon>
        <taxon>Favolaschia</taxon>
    </lineage>
</organism>
<sequence length="254" mass="28353">MALGPGRLSTLRAESSSRYGTGYMQHRSTYASLALSPFFRIDPYPSVSLSLRTFSSSHQLRHTPRSTCLTLLAPRYLYLRLLLPPHRLGPYLPTSLLPSPLPLPCAIPTPYSNFPTSHRPLLDAAGNNHTYLSPSDVVSSFHNPSMDTSFAPNSSTRRVGTGRRIQRGLGDADSLMFGRGKWDGRMNELRWDNCVPHPDECRSCSVDVTRRISLHLSPSIEGVVSSHPTRTFSPIPDHIPYIRRTRRFEGPSTV</sequence>
<name>A0AAV9ZSM0_9AGAR</name>
<protein>
    <submittedName>
        <fullName evidence="1">Uncharacterized protein</fullName>
    </submittedName>
</protein>
<evidence type="ECO:0000313" key="1">
    <source>
        <dbReference type="EMBL" id="KAK6991809.1"/>
    </source>
</evidence>
<dbReference type="AlphaFoldDB" id="A0AAV9ZSM0"/>
<comment type="caution">
    <text evidence="1">The sequence shown here is derived from an EMBL/GenBank/DDBJ whole genome shotgun (WGS) entry which is preliminary data.</text>
</comment>
<dbReference type="EMBL" id="JAWWNJ010000115">
    <property type="protein sequence ID" value="KAK6991809.1"/>
    <property type="molecule type" value="Genomic_DNA"/>
</dbReference>